<reference evidence="1 2" key="1">
    <citation type="submission" date="2019-12" db="EMBL/GenBank/DDBJ databases">
        <title>Complete genome sequence of Leuconostoc lactis strain AVN1 provides insights into metabolic potential.</title>
        <authorList>
            <person name="Besrour N."/>
            <person name="Najjari A."/>
            <person name="Fhoula I."/>
            <person name="Jaballah S."/>
            <person name="Klibi N."/>
            <person name="Ouzari H.I."/>
        </authorList>
    </citation>
    <scope>NUCLEOTIDE SEQUENCE [LARGE SCALE GENOMIC DNA]</scope>
    <source>
        <strain evidence="1 2">AVN1</strain>
    </source>
</reference>
<organism evidence="1 2">
    <name type="scientific">Leuconostoc lactis</name>
    <dbReference type="NCBI Taxonomy" id="1246"/>
    <lineage>
        <taxon>Bacteria</taxon>
        <taxon>Bacillati</taxon>
        <taxon>Bacillota</taxon>
        <taxon>Bacilli</taxon>
        <taxon>Lactobacillales</taxon>
        <taxon>Lactobacillaceae</taxon>
        <taxon>Leuconostoc</taxon>
    </lineage>
</organism>
<proteinExistence type="predicted"/>
<sequence length="57" mass="6895">MATSEAQKRANRKWADKNREICRRISSKSTTKRFVREMATPEEWKELIKIYRDAHNQ</sequence>
<dbReference type="AlphaFoldDB" id="A0A6L7AFA3"/>
<dbReference type="RefSeq" id="WP_155835352.1">
    <property type="nucleotide sequence ID" value="NZ_JACGAK010000001.1"/>
</dbReference>
<evidence type="ECO:0000313" key="2">
    <source>
        <dbReference type="Proteomes" id="UP000478636"/>
    </source>
</evidence>
<protein>
    <submittedName>
        <fullName evidence="1">Uncharacterized protein</fullName>
    </submittedName>
</protein>
<name>A0A6L7AFA3_LEULA</name>
<accession>A0A6L7AFA3</accession>
<dbReference type="Proteomes" id="UP000478636">
    <property type="component" value="Unassembled WGS sequence"/>
</dbReference>
<dbReference type="EMBL" id="WSZI01000013">
    <property type="protein sequence ID" value="MWN21091.1"/>
    <property type="molecule type" value="Genomic_DNA"/>
</dbReference>
<comment type="caution">
    <text evidence="1">The sequence shown here is derived from an EMBL/GenBank/DDBJ whole genome shotgun (WGS) entry which is preliminary data.</text>
</comment>
<gene>
    <name evidence="1" type="ORF">GQS40_05290</name>
</gene>
<evidence type="ECO:0000313" key="1">
    <source>
        <dbReference type="EMBL" id="MWN21091.1"/>
    </source>
</evidence>